<dbReference type="GO" id="GO:0005737">
    <property type="term" value="C:cytoplasm"/>
    <property type="evidence" value="ECO:0000318"/>
    <property type="project" value="GO_Central"/>
</dbReference>
<dbReference type="KEGG" id="mtr:25492213"/>
<dbReference type="EMBL" id="CM001220">
    <property type="protein sequence ID" value="KEH29779.1"/>
    <property type="molecule type" value="Genomic_DNA"/>
</dbReference>
<reference evidence="3 6" key="2">
    <citation type="journal article" date="2014" name="BMC Genomics">
        <title>An improved genome release (version Mt4.0) for the model legume Medicago truncatula.</title>
        <authorList>
            <person name="Tang H."/>
            <person name="Krishnakumar V."/>
            <person name="Bidwell S."/>
            <person name="Rosen B."/>
            <person name="Chan A."/>
            <person name="Zhou S."/>
            <person name="Gentzbittel L."/>
            <person name="Childs K.L."/>
            <person name="Yandell M."/>
            <person name="Gundlach H."/>
            <person name="Mayer K.F."/>
            <person name="Schwartz D.C."/>
            <person name="Town C.D."/>
        </authorList>
    </citation>
    <scope>GENOME REANNOTATION</scope>
    <source>
        <strain evidence="3">A17</strain>
        <strain evidence="5 6">cv. Jemalong A17</strain>
    </source>
</reference>
<dbReference type="EnsemblPlants" id="KEH29779">
    <property type="protein sequence ID" value="KEH29779"/>
    <property type="gene ID" value="MTR_4g051622"/>
</dbReference>
<reference evidence="5" key="3">
    <citation type="submission" date="2015-04" db="UniProtKB">
        <authorList>
            <consortium name="EnsemblPlants"/>
        </authorList>
    </citation>
    <scope>IDENTIFICATION</scope>
    <source>
        <strain evidence="5">cv. Jemalong A17</strain>
    </source>
</reference>
<dbReference type="AlphaFoldDB" id="A0A072UJ51"/>
<dbReference type="Proteomes" id="UP000002051">
    <property type="component" value="Chromosome 4"/>
</dbReference>
<sequence length="360" mass="39615">MVEKKVVIIGGGVAGAVLAKTIQHHANVTLIDLKEYFEIPWASLRAMVEPSFAERTVINHREYFTKGDLVISSAINITESEVFTADGREFAYDYLVIATGHTESIPKTRTERLDQYKGENTKIKSARSVLIVGGGPTGVELAAEIAVDFPDKKVTIVHKGSRLLEYIGPKASRKTLKWLKSRKVDVKLEQSVDLDSFTNENRTYQTSVGESIEADTHFLCIGKPLSTAWLGETLLKDDLDGHGRIQVDEYLRVKGRNNVFAIGDITDIQEIKQGVYAQGHAQLVAKNLKLLIEGGAKERKLGTYKAQPAISIVSLGRKHGVAQFPFMTIVGRLPGMIKSGDLFVGKTRKGLGLEPNVKKS</sequence>
<keyword evidence="4" id="KW-0560">Oxidoreductase</keyword>
<name>A0A072UJ51_MEDTR</name>
<dbReference type="Gramene" id="rna22729">
    <property type="protein sequence ID" value="RHN60418.1"/>
    <property type="gene ID" value="gene22729"/>
</dbReference>
<organism evidence="3 6">
    <name type="scientific">Medicago truncatula</name>
    <name type="common">Barrel medic</name>
    <name type="synonym">Medicago tribuloides</name>
    <dbReference type="NCBI Taxonomy" id="3880"/>
    <lineage>
        <taxon>Eukaryota</taxon>
        <taxon>Viridiplantae</taxon>
        <taxon>Streptophyta</taxon>
        <taxon>Embryophyta</taxon>
        <taxon>Tracheophyta</taxon>
        <taxon>Spermatophyta</taxon>
        <taxon>Magnoliopsida</taxon>
        <taxon>eudicotyledons</taxon>
        <taxon>Gunneridae</taxon>
        <taxon>Pentapetalae</taxon>
        <taxon>rosids</taxon>
        <taxon>fabids</taxon>
        <taxon>Fabales</taxon>
        <taxon>Fabaceae</taxon>
        <taxon>Papilionoideae</taxon>
        <taxon>50 kb inversion clade</taxon>
        <taxon>NPAAA clade</taxon>
        <taxon>Hologalegina</taxon>
        <taxon>IRL clade</taxon>
        <taxon>Trifolieae</taxon>
        <taxon>Medicago</taxon>
    </lineage>
</organism>
<gene>
    <name evidence="5" type="primary">25492213</name>
    <name evidence="3" type="ordered locus">MTR_4g051622</name>
    <name evidence="4" type="ORF">MtrunA17_Chr4g0025621</name>
</gene>
<dbReference type="Pfam" id="PF07992">
    <property type="entry name" value="Pyr_redox_2"/>
    <property type="match status" value="1"/>
</dbReference>
<proteinExistence type="predicted"/>
<protein>
    <submittedName>
        <fullName evidence="4">Putative NADH:ubiquinone reductase (Non-electrogenic)</fullName>
        <ecNumber evidence="4">1.6.5.9</ecNumber>
    </submittedName>
    <submittedName>
        <fullName evidence="3">Pyridine nucleotide-disulfide oxidoreductase family protein</fullName>
    </submittedName>
</protein>
<dbReference type="Gene3D" id="3.50.50.100">
    <property type="match status" value="1"/>
</dbReference>
<keyword evidence="4" id="KW-0830">Ubiquinone</keyword>
<dbReference type="FunFam" id="3.50.50.100:FF:000006">
    <property type="entry name" value="apoptosis-inducing factor 2"/>
    <property type="match status" value="1"/>
</dbReference>
<dbReference type="OrthoDB" id="202203at2759"/>
<dbReference type="PRINTS" id="PR00368">
    <property type="entry name" value="FADPNR"/>
</dbReference>
<dbReference type="EC" id="1.6.5.9" evidence="4"/>
<dbReference type="GO" id="GO:0050660">
    <property type="term" value="F:flavin adenine dinucleotide binding"/>
    <property type="evidence" value="ECO:0000318"/>
    <property type="project" value="GO_Central"/>
</dbReference>
<dbReference type="GO" id="GO:0050136">
    <property type="term" value="F:NADH dehydrogenase (quinone) (non-electrogenic) activity"/>
    <property type="evidence" value="ECO:0007669"/>
    <property type="project" value="UniProtKB-EC"/>
</dbReference>
<dbReference type="EMBL" id="PSQE01000004">
    <property type="protein sequence ID" value="RHN60418.1"/>
    <property type="molecule type" value="Genomic_DNA"/>
</dbReference>
<dbReference type="PANTHER" id="PTHR43735">
    <property type="entry name" value="APOPTOSIS-INDUCING FACTOR 1"/>
    <property type="match status" value="1"/>
</dbReference>
<evidence type="ECO:0000259" key="2">
    <source>
        <dbReference type="Pfam" id="PF07992"/>
    </source>
</evidence>
<dbReference type="InterPro" id="IPR036188">
    <property type="entry name" value="FAD/NAD-bd_sf"/>
</dbReference>
<evidence type="ECO:0000313" key="3">
    <source>
        <dbReference type="EMBL" id="KEH29779.1"/>
    </source>
</evidence>
<dbReference type="InterPro" id="IPR023753">
    <property type="entry name" value="FAD/NAD-binding_dom"/>
</dbReference>
<dbReference type="STRING" id="3880.A0A072UJ51"/>
<reference evidence="3 6" key="1">
    <citation type="journal article" date="2011" name="Nature">
        <title>The Medicago genome provides insight into the evolution of rhizobial symbioses.</title>
        <authorList>
            <person name="Young N.D."/>
            <person name="Debelle F."/>
            <person name="Oldroyd G.E."/>
            <person name="Geurts R."/>
            <person name="Cannon S.B."/>
            <person name="Udvardi M.K."/>
            <person name="Benedito V.A."/>
            <person name="Mayer K.F."/>
            <person name="Gouzy J."/>
            <person name="Schoof H."/>
            <person name="Van de Peer Y."/>
            <person name="Proost S."/>
            <person name="Cook D.R."/>
            <person name="Meyers B.C."/>
            <person name="Spannagl M."/>
            <person name="Cheung F."/>
            <person name="De Mita S."/>
            <person name="Krishnakumar V."/>
            <person name="Gundlach H."/>
            <person name="Zhou S."/>
            <person name="Mudge J."/>
            <person name="Bharti A.K."/>
            <person name="Murray J.D."/>
            <person name="Naoumkina M.A."/>
            <person name="Rosen B."/>
            <person name="Silverstein K.A."/>
            <person name="Tang H."/>
            <person name="Rombauts S."/>
            <person name="Zhao P.X."/>
            <person name="Zhou P."/>
            <person name="Barbe V."/>
            <person name="Bardou P."/>
            <person name="Bechner M."/>
            <person name="Bellec A."/>
            <person name="Berger A."/>
            <person name="Berges H."/>
            <person name="Bidwell S."/>
            <person name="Bisseling T."/>
            <person name="Choisne N."/>
            <person name="Couloux A."/>
            <person name="Denny R."/>
            <person name="Deshpande S."/>
            <person name="Dai X."/>
            <person name="Doyle J.J."/>
            <person name="Dudez A.M."/>
            <person name="Farmer A.D."/>
            <person name="Fouteau S."/>
            <person name="Franken C."/>
            <person name="Gibelin C."/>
            <person name="Gish J."/>
            <person name="Goldstein S."/>
            <person name="Gonzalez A.J."/>
            <person name="Green P.J."/>
            <person name="Hallab A."/>
            <person name="Hartog M."/>
            <person name="Hua A."/>
            <person name="Humphray S.J."/>
            <person name="Jeong D.H."/>
            <person name="Jing Y."/>
            <person name="Jocker A."/>
            <person name="Kenton S.M."/>
            <person name="Kim D.J."/>
            <person name="Klee K."/>
            <person name="Lai H."/>
            <person name="Lang C."/>
            <person name="Lin S."/>
            <person name="Macmil S.L."/>
            <person name="Magdelenat G."/>
            <person name="Matthews L."/>
            <person name="McCorrison J."/>
            <person name="Monaghan E.L."/>
            <person name="Mun J.H."/>
            <person name="Najar F.Z."/>
            <person name="Nicholson C."/>
            <person name="Noirot C."/>
            <person name="O'Bleness M."/>
            <person name="Paule C.R."/>
            <person name="Poulain J."/>
            <person name="Prion F."/>
            <person name="Qin B."/>
            <person name="Qu C."/>
            <person name="Retzel E.F."/>
            <person name="Riddle C."/>
            <person name="Sallet E."/>
            <person name="Samain S."/>
            <person name="Samson N."/>
            <person name="Sanders I."/>
            <person name="Saurat O."/>
            <person name="Scarpelli C."/>
            <person name="Schiex T."/>
            <person name="Segurens B."/>
            <person name="Severin A.J."/>
            <person name="Sherrier D.J."/>
            <person name="Shi R."/>
            <person name="Sims S."/>
            <person name="Singer S.R."/>
            <person name="Sinharoy S."/>
            <person name="Sterck L."/>
            <person name="Viollet A."/>
            <person name="Wang B.B."/>
            <person name="Wang K."/>
            <person name="Wang M."/>
            <person name="Wang X."/>
            <person name="Warfsmann J."/>
            <person name="Weissenbach J."/>
            <person name="White D.D."/>
            <person name="White J.D."/>
            <person name="Wiley G.B."/>
            <person name="Wincker P."/>
            <person name="Xing Y."/>
            <person name="Yang L."/>
            <person name="Yao Z."/>
            <person name="Ying F."/>
            <person name="Zhai J."/>
            <person name="Zhou L."/>
            <person name="Zuber A."/>
            <person name="Denarie J."/>
            <person name="Dixon R.A."/>
            <person name="May G.D."/>
            <person name="Schwartz D.C."/>
            <person name="Rogers J."/>
            <person name="Quetier F."/>
            <person name="Town C.D."/>
            <person name="Roe B.A."/>
        </authorList>
    </citation>
    <scope>NUCLEOTIDE SEQUENCE [LARGE SCALE GENOMIC DNA]</scope>
    <source>
        <strain evidence="3">A17</strain>
        <strain evidence="5 6">cv. Jemalong A17</strain>
    </source>
</reference>
<reference evidence="4" key="4">
    <citation type="journal article" date="2018" name="Nat. Plants">
        <title>Whole-genome landscape of Medicago truncatula symbiotic genes.</title>
        <authorList>
            <person name="Pecrix Y."/>
            <person name="Gamas P."/>
            <person name="Carrere S."/>
        </authorList>
    </citation>
    <scope>NUCLEOTIDE SEQUENCE</scope>
    <source>
        <tissue evidence="4">Leaves</tissue>
    </source>
</reference>
<keyword evidence="6" id="KW-1185">Reference proteome</keyword>
<evidence type="ECO:0000313" key="6">
    <source>
        <dbReference type="Proteomes" id="UP000002051"/>
    </source>
</evidence>
<dbReference type="GO" id="GO:0004174">
    <property type="term" value="F:electron-transferring-flavoprotein dehydrogenase activity"/>
    <property type="evidence" value="ECO:0000318"/>
    <property type="project" value="GO_Central"/>
</dbReference>
<comment type="function">
    <text evidence="1">Putative FAD-dependent oxidoreductase.</text>
</comment>
<dbReference type="SUPFAM" id="SSF51905">
    <property type="entry name" value="FAD/NAD(P)-binding domain"/>
    <property type="match status" value="1"/>
</dbReference>
<evidence type="ECO:0000313" key="5">
    <source>
        <dbReference type="EnsemblPlants" id="KEH29779"/>
    </source>
</evidence>
<accession>A0A072UJ51</accession>
<evidence type="ECO:0000313" key="4">
    <source>
        <dbReference type="EMBL" id="RHN60418.1"/>
    </source>
</evidence>
<feature type="domain" description="FAD/NAD(P)-binding" evidence="2">
    <location>
        <begin position="4"/>
        <end position="280"/>
    </location>
</feature>
<dbReference type="HOGENOM" id="CLU_019845_2_0_1"/>
<evidence type="ECO:0000256" key="1">
    <source>
        <dbReference type="ARBA" id="ARBA00057036"/>
    </source>
</evidence>
<dbReference type="Proteomes" id="UP000265566">
    <property type="component" value="Chromosome 4"/>
</dbReference>
<dbReference type="PANTHER" id="PTHR43735:SF16">
    <property type="entry name" value="NADH:UBIQUINONE REDUCTASE (NON-ELECTROGENIC)-RELATED"/>
    <property type="match status" value="1"/>
</dbReference>